<keyword evidence="6" id="KW-0862">Zinc</keyword>
<feature type="domain" description="C2H2-type" evidence="12">
    <location>
        <begin position="13"/>
        <end position="40"/>
    </location>
</feature>
<evidence type="ECO:0000256" key="10">
    <source>
        <dbReference type="ARBA" id="ARBA00023242"/>
    </source>
</evidence>
<dbReference type="AlphaFoldDB" id="A0A2G5V837"/>
<comment type="similarity">
    <text evidence="2">Belongs to the krueppel C2H2-type zinc-finger protein family.</text>
</comment>
<name>A0A2G5V837_9PELO</name>
<dbReference type="Pfam" id="PF00096">
    <property type="entry name" value="zf-C2H2"/>
    <property type="match status" value="3"/>
</dbReference>
<feature type="domain" description="C2H2-type" evidence="12">
    <location>
        <begin position="69"/>
        <end position="96"/>
    </location>
</feature>
<keyword evidence="9" id="KW-0804">Transcription</keyword>
<dbReference type="PANTHER" id="PTHR24409:SF295">
    <property type="entry name" value="AZ2-RELATED"/>
    <property type="match status" value="1"/>
</dbReference>
<evidence type="ECO:0000256" key="9">
    <source>
        <dbReference type="ARBA" id="ARBA00023163"/>
    </source>
</evidence>
<dbReference type="Gene3D" id="3.30.160.60">
    <property type="entry name" value="Classic Zinc Finger"/>
    <property type="match status" value="4"/>
</dbReference>
<evidence type="ECO:0000256" key="7">
    <source>
        <dbReference type="ARBA" id="ARBA00023015"/>
    </source>
</evidence>
<comment type="caution">
    <text evidence="13">The sequence shown here is derived from an EMBL/GenBank/DDBJ whole genome shotgun (WGS) entry which is preliminary data.</text>
</comment>
<dbReference type="OrthoDB" id="654211at2759"/>
<keyword evidence="3" id="KW-0479">Metal-binding</keyword>
<dbReference type="GO" id="GO:0005634">
    <property type="term" value="C:nucleus"/>
    <property type="evidence" value="ECO:0007669"/>
    <property type="project" value="UniProtKB-SubCell"/>
</dbReference>
<dbReference type="GO" id="GO:0000977">
    <property type="term" value="F:RNA polymerase II transcription regulatory region sequence-specific DNA binding"/>
    <property type="evidence" value="ECO:0007669"/>
    <property type="project" value="TreeGrafter"/>
</dbReference>
<keyword evidence="4" id="KW-0677">Repeat</keyword>
<dbReference type="InterPro" id="IPR013087">
    <property type="entry name" value="Znf_C2H2_type"/>
</dbReference>
<dbReference type="SUPFAM" id="SSF57667">
    <property type="entry name" value="beta-beta-alpha zinc fingers"/>
    <property type="match status" value="2"/>
</dbReference>
<evidence type="ECO:0000256" key="1">
    <source>
        <dbReference type="ARBA" id="ARBA00004123"/>
    </source>
</evidence>
<evidence type="ECO:0000256" key="5">
    <source>
        <dbReference type="ARBA" id="ARBA00022771"/>
    </source>
</evidence>
<dbReference type="STRING" id="1611254.A0A2G5V837"/>
<evidence type="ECO:0000256" key="4">
    <source>
        <dbReference type="ARBA" id="ARBA00022737"/>
    </source>
</evidence>
<sequence>MDSPKPPVVVFPDQCHICLKVFISKKGLENHLVIHTNEKPFKCEVCGKGFRYGSNLHEHKTVHTGINPFSCPYCGKSVRLKGNLKKHLMTHVTSKEELEAVWRPFVSKDKRNNPWKIPNSKIYKGKESINEIVRKPEILKIKQVKNYESEVNLDEKYRRLEYTIYSNPNILSFENLVQEAEPIAFESYKCHVCQYEYMSRIDCLNHIEIEHSESMKRSEFFCDKCFRPFSDEEKYKIHMDYHKKIFGYLKENGFMHTDSQPEFVVPTDNEFQMILEGYN</sequence>
<keyword evidence="5 11" id="KW-0863">Zinc-finger</keyword>
<feature type="domain" description="C2H2-type" evidence="12">
    <location>
        <begin position="41"/>
        <end position="68"/>
    </location>
</feature>
<comment type="subcellular location">
    <subcellularLocation>
        <location evidence="1">Nucleus</location>
    </subcellularLocation>
</comment>
<dbReference type="PANTHER" id="PTHR24409">
    <property type="entry name" value="ZINC FINGER PROTEIN 142"/>
    <property type="match status" value="1"/>
</dbReference>
<dbReference type="FunFam" id="3.30.160.60:FF:000075">
    <property type="entry name" value="Putative zinc finger protein 536"/>
    <property type="match status" value="1"/>
</dbReference>
<dbReference type="SMART" id="SM00355">
    <property type="entry name" value="ZnF_C2H2"/>
    <property type="match status" value="5"/>
</dbReference>
<keyword evidence="14" id="KW-1185">Reference proteome</keyword>
<accession>A0A2G5V837</accession>
<evidence type="ECO:0000256" key="2">
    <source>
        <dbReference type="ARBA" id="ARBA00006991"/>
    </source>
</evidence>
<reference evidence="14" key="1">
    <citation type="submission" date="2017-10" db="EMBL/GenBank/DDBJ databases">
        <title>Rapid genome shrinkage in a self-fertile nematode reveals novel sperm competition proteins.</title>
        <authorList>
            <person name="Yin D."/>
            <person name="Schwarz E.M."/>
            <person name="Thomas C.G."/>
            <person name="Felde R.L."/>
            <person name="Korf I.F."/>
            <person name="Cutter A.D."/>
            <person name="Schartner C.M."/>
            <person name="Ralston E.J."/>
            <person name="Meyer B.J."/>
            <person name="Haag E.S."/>
        </authorList>
    </citation>
    <scope>NUCLEOTIDE SEQUENCE [LARGE SCALE GENOMIC DNA]</scope>
    <source>
        <strain evidence="14">JU1422</strain>
    </source>
</reference>
<evidence type="ECO:0000313" key="13">
    <source>
        <dbReference type="EMBL" id="PIC47902.1"/>
    </source>
</evidence>
<keyword evidence="8" id="KW-0238">DNA-binding</keyword>
<dbReference type="GO" id="GO:0008270">
    <property type="term" value="F:zinc ion binding"/>
    <property type="evidence" value="ECO:0007669"/>
    <property type="project" value="UniProtKB-KW"/>
</dbReference>
<evidence type="ECO:0000259" key="12">
    <source>
        <dbReference type="PROSITE" id="PS50157"/>
    </source>
</evidence>
<dbReference type="PROSITE" id="PS00028">
    <property type="entry name" value="ZINC_FINGER_C2H2_1"/>
    <property type="match status" value="5"/>
</dbReference>
<dbReference type="EMBL" id="PDUG01000002">
    <property type="protein sequence ID" value="PIC47902.1"/>
    <property type="molecule type" value="Genomic_DNA"/>
</dbReference>
<organism evidence="13 14">
    <name type="scientific">Caenorhabditis nigoni</name>
    <dbReference type="NCBI Taxonomy" id="1611254"/>
    <lineage>
        <taxon>Eukaryota</taxon>
        <taxon>Metazoa</taxon>
        <taxon>Ecdysozoa</taxon>
        <taxon>Nematoda</taxon>
        <taxon>Chromadorea</taxon>
        <taxon>Rhabditida</taxon>
        <taxon>Rhabditina</taxon>
        <taxon>Rhabditomorpha</taxon>
        <taxon>Rhabditoidea</taxon>
        <taxon>Rhabditidae</taxon>
        <taxon>Peloderinae</taxon>
        <taxon>Caenorhabditis</taxon>
    </lineage>
</organism>
<keyword evidence="7" id="KW-0805">Transcription regulation</keyword>
<evidence type="ECO:0000256" key="6">
    <source>
        <dbReference type="ARBA" id="ARBA00022833"/>
    </source>
</evidence>
<dbReference type="GO" id="GO:0000981">
    <property type="term" value="F:DNA-binding transcription factor activity, RNA polymerase II-specific"/>
    <property type="evidence" value="ECO:0007669"/>
    <property type="project" value="TreeGrafter"/>
</dbReference>
<evidence type="ECO:0000313" key="14">
    <source>
        <dbReference type="Proteomes" id="UP000230233"/>
    </source>
</evidence>
<keyword evidence="10" id="KW-0539">Nucleus</keyword>
<evidence type="ECO:0000256" key="8">
    <source>
        <dbReference type="ARBA" id="ARBA00023125"/>
    </source>
</evidence>
<dbReference type="Proteomes" id="UP000230233">
    <property type="component" value="Chromosome II"/>
</dbReference>
<dbReference type="FunFam" id="3.30.160.60:FF:000663">
    <property type="entry name" value="Zinc finger protein 45"/>
    <property type="match status" value="1"/>
</dbReference>
<proteinExistence type="inferred from homology"/>
<gene>
    <name evidence="13" type="primary">Cnig_chr_II.g7081</name>
    <name evidence="13" type="ORF">B9Z55_007081</name>
</gene>
<dbReference type="PROSITE" id="PS50157">
    <property type="entry name" value="ZINC_FINGER_C2H2_2"/>
    <property type="match status" value="3"/>
</dbReference>
<evidence type="ECO:0000256" key="3">
    <source>
        <dbReference type="ARBA" id="ARBA00022723"/>
    </source>
</evidence>
<protein>
    <recommendedName>
        <fullName evidence="12">C2H2-type domain-containing protein</fullName>
    </recommendedName>
</protein>
<dbReference type="InterPro" id="IPR036236">
    <property type="entry name" value="Znf_C2H2_sf"/>
</dbReference>
<evidence type="ECO:0000256" key="11">
    <source>
        <dbReference type="PROSITE-ProRule" id="PRU00042"/>
    </source>
</evidence>